<dbReference type="AlphaFoldDB" id="A0AAW0BYV2"/>
<evidence type="ECO:0000313" key="2">
    <source>
        <dbReference type="Proteomes" id="UP001362999"/>
    </source>
</evidence>
<organism evidence="1 2">
    <name type="scientific">Favolaschia claudopus</name>
    <dbReference type="NCBI Taxonomy" id="2862362"/>
    <lineage>
        <taxon>Eukaryota</taxon>
        <taxon>Fungi</taxon>
        <taxon>Dikarya</taxon>
        <taxon>Basidiomycota</taxon>
        <taxon>Agaricomycotina</taxon>
        <taxon>Agaricomycetes</taxon>
        <taxon>Agaricomycetidae</taxon>
        <taxon>Agaricales</taxon>
        <taxon>Marasmiineae</taxon>
        <taxon>Mycenaceae</taxon>
        <taxon>Favolaschia</taxon>
    </lineage>
</organism>
<comment type="caution">
    <text evidence="1">The sequence shown here is derived from an EMBL/GenBank/DDBJ whole genome shotgun (WGS) entry which is preliminary data.</text>
</comment>
<dbReference type="Proteomes" id="UP001362999">
    <property type="component" value="Unassembled WGS sequence"/>
</dbReference>
<reference evidence="1 2" key="1">
    <citation type="journal article" date="2024" name="J Genomics">
        <title>Draft genome sequencing and assembly of Favolaschia claudopus CIRM-BRFM 2984 isolated from oak limbs.</title>
        <authorList>
            <person name="Navarro D."/>
            <person name="Drula E."/>
            <person name="Chaduli D."/>
            <person name="Cazenave R."/>
            <person name="Ahrendt S."/>
            <person name="Wang J."/>
            <person name="Lipzen A."/>
            <person name="Daum C."/>
            <person name="Barry K."/>
            <person name="Grigoriev I.V."/>
            <person name="Favel A."/>
            <person name="Rosso M.N."/>
            <person name="Martin F."/>
        </authorList>
    </citation>
    <scope>NUCLEOTIDE SEQUENCE [LARGE SCALE GENOMIC DNA]</scope>
    <source>
        <strain evidence="1 2">CIRM-BRFM 2984</strain>
    </source>
</reference>
<sequence>MYGRPLIAMQASVKRMLWNDSVELYLRRMDNDELFQTSLTGRMAGRNVHIFLGMRFDDAVRRDLRYPEMQEGIIRHPLNDRYDGGQITSDTLIYLMIRLLPPHSPTALSPDDAQLRGLIVQYRLSRILESFGIYFGDIFLLHALTGTLVSGEAVEALLNDRVLPHRIDFYCAKRQLFKVAKFLNFACGFSTQMSSVMFTEGIIRCEMVLCNEQGAQIRIVQSNSDNPLHVIPGSAIAGQAQQLDVLKFSAMQVSVGRLLYSLQTEGVRSYLCIAKLSVLIVILVAAPSAVQAIKTHRFNPDGGLQHKSVAFTFRRLTRADSGTLSAQDLRIRTLLAQYMIVHALSLFDLSYGDIKLMQAATDTRISGSVVTPYKWFFAKYTGPLGLFAINATTRHTRHAL</sequence>
<keyword evidence="2" id="KW-1185">Reference proteome</keyword>
<evidence type="ECO:0008006" key="3">
    <source>
        <dbReference type="Google" id="ProtNLM"/>
    </source>
</evidence>
<accession>A0AAW0BYV2</accession>
<protein>
    <recommendedName>
        <fullName evidence="3">Odorant receptor</fullName>
    </recommendedName>
</protein>
<name>A0AAW0BYV2_9AGAR</name>
<gene>
    <name evidence="1" type="ORF">R3P38DRAFT_2774504</name>
</gene>
<dbReference type="EMBL" id="JAWWNJ010000025">
    <property type="protein sequence ID" value="KAK7030524.1"/>
    <property type="molecule type" value="Genomic_DNA"/>
</dbReference>
<evidence type="ECO:0000313" key="1">
    <source>
        <dbReference type="EMBL" id="KAK7030524.1"/>
    </source>
</evidence>
<proteinExistence type="predicted"/>